<feature type="compositionally biased region" description="Basic and acidic residues" evidence="1">
    <location>
        <begin position="946"/>
        <end position="962"/>
    </location>
</feature>
<feature type="compositionally biased region" description="Low complexity" evidence="1">
    <location>
        <begin position="1"/>
        <end position="21"/>
    </location>
</feature>
<feature type="region of interest" description="Disordered" evidence="1">
    <location>
        <begin position="517"/>
        <end position="599"/>
    </location>
</feature>
<feature type="compositionally biased region" description="Polar residues" evidence="1">
    <location>
        <begin position="576"/>
        <end position="587"/>
    </location>
</feature>
<evidence type="ECO:0000256" key="1">
    <source>
        <dbReference type="SAM" id="MobiDB-lite"/>
    </source>
</evidence>
<feature type="compositionally biased region" description="Low complexity" evidence="1">
    <location>
        <begin position="533"/>
        <end position="549"/>
    </location>
</feature>
<evidence type="ECO:0000313" key="2">
    <source>
        <dbReference type="EMBL" id="TPX67785.1"/>
    </source>
</evidence>
<feature type="region of interest" description="Disordered" evidence="1">
    <location>
        <begin position="409"/>
        <end position="450"/>
    </location>
</feature>
<dbReference type="OrthoDB" id="264917at2759"/>
<feature type="compositionally biased region" description="Low complexity" evidence="1">
    <location>
        <begin position="99"/>
        <end position="149"/>
    </location>
</feature>
<comment type="caution">
    <text evidence="2">The sequence shown here is derived from an EMBL/GenBank/DDBJ whole genome shotgun (WGS) entry which is preliminary data.</text>
</comment>
<feature type="compositionally biased region" description="Polar residues" evidence="1">
    <location>
        <begin position="153"/>
        <end position="162"/>
    </location>
</feature>
<keyword evidence="3" id="KW-1185">Reference proteome</keyword>
<gene>
    <name evidence="2" type="ORF">CcCBS67573_g07413</name>
</gene>
<dbReference type="EMBL" id="QEAP01000384">
    <property type="protein sequence ID" value="TPX67785.1"/>
    <property type="molecule type" value="Genomic_DNA"/>
</dbReference>
<accession>A0A507EWQ7</accession>
<sequence length="983" mass="104433">MSCSSSNSSSSKSITTNNHSTAESMGARRSNSEGASRILWCSGGGCGRWLGPHPVTLPCGNSVCGECAAQAMRAASVASVAGRAGVTQAGGCGEPGCAPSDSSSVSNPFNSFNSVRPSPAESSDSSTASATSAPPTSASTPTPTSSEAPGTGDASTQESEASQFAVLPQSAIEPPHVFPCPSMKCQRGVHQTAPGMGLGRLATDVVVATLLATTLSLADSGSPFDPELFRGDVECALCCNVFVQPVSAAIPPISYFLRRPQTAITAVFAEWVSNCSSPQPQQQQQPQYTQPPATQPSRSPSSASISSPTIAPQLPPKVMLKPNQHIIPIFLGPKAVLPGVPCFMQFFEQRYKDMIAKIQEINKEGGRGWRSSDSDSENNDCELGLMFGVCIIDDEAMARQNAAARMPAVAAPTSGSSNTSTTTSTTTAPSTGLKRNHAGEQTRATSAPASNAAADYTRLMNGGCEPVGSAGAPLLKSVLNSSNSHLSPWVVSSIRPGSSSVYLEYGTALKLRSICPIYEEPEGPPPPTHTNDSSSGRAGAANSSNSNRSTHSDDDEGNDVEMDENEQPRGSESETELTATNEFQSQTQRRRRRRRSSPVVVKPPAAVARYLVDGIGSWRFKVIERAICEGGLNIALVEYIDDLDFEDEAPCTLDLPETAGEAEAAKSASLDEDAETKTLSDICTVVGCDCAFSRSQSTHSNSGHDSCRSSIDSGAPIPSFPIPKATSGRKSVLSSIMDYDPSYTCPMSEFFKRTRLSSFAKCVYSGVQMFSCTKQPPFPFDLTPPTSSSATHESSSAASIAHTAKQRLLSQTKQQERLQRLYARIAKIVTQILHIVTTSNLVRTNPNALTHFKLIHGAVPTTPTLLSFWLANLLNVTERAKYELLRDDVGGVVGRFEFILAIVQKGRRMVDAAAMAEAYAKATAAAAARAEAESRVQTAGSEENENPDKMDVNEQKEAEVQKENAGFDEMELQALKRVLRFMI</sequence>
<feature type="region of interest" description="Disordered" evidence="1">
    <location>
        <begin position="277"/>
        <end position="308"/>
    </location>
</feature>
<protein>
    <recommendedName>
        <fullName evidence="4">Lon N-terminal domain-containing protein</fullName>
    </recommendedName>
</protein>
<feature type="compositionally biased region" description="Low complexity" evidence="1">
    <location>
        <begin position="409"/>
        <end position="432"/>
    </location>
</feature>
<feature type="region of interest" description="Disordered" evidence="1">
    <location>
        <begin position="91"/>
        <end position="163"/>
    </location>
</feature>
<evidence type="ECO:0000313" key="3">
    <source>
        <dbReference type="Proteomes" id="UP000320333"/>
    </source>
</evidence>
<feature type="region of interest" description="Disordered" evidence="1">
    <location>
        <begin position="933"/>
        <end position="963"/>
    </location>
</feature>
<dbReference type="Proteomes" id="UP000320333">
    <property type="component" value="Unassembled WGS sequence"/>
</dbReference>
<proteinExistence type="predicted"/>
<evidence type="ECO:0008006" key="4">
    <source>
        <dbReference type="Google" id="ProtNLM"/>
    </source>
</evidence>
<organism evidence="2 3">
    <name type="scientific">Chytriomyces confervae</name>
    <dbReference type="NCBI Taxonomy" id="246404"/>
    <lineage>
        <taxon>Eukaryota</taxon>
        <taxon>Fungi</taxon>
        <taxon>Fungi incertae sedis</taxon>
        <taxon>Chytridiomycota</taxon>
        <taxon>Chytridiomycota incertae sedis</taxon>
        <taxon>Chytridiomycetes</taxon>
        <taxon>Chytridiales</taxon>
        <taxon>Chytriomycetaceae</taxon>
        <taxon>Chytriomyces</taxon>
    </lineage>
</organism>
<feature type="compositionally biased region" description="Low complexity" evidence="1">
    <location>
        <begin position="278"/>
        <end position="308"/>
    </location>
</feature>
<feature type="compositionally biased region" description="Acidic residues" evidence="1">
    <location>
        <begin position="553"/>
        <end position="565"/>
    </location>
</feature>
<dbReference type="AlphaFoldDB" id="A0A507EWQ7"/>
<feature type="region of interest" description="Disordered" evidence="1">
    <location>
        <begin position="1"/>
        <end position="30"/>
    </location>
</feature>
<reference evidence="2 3" key="1">
    <citation type="journal article" date="2019" name="Sci. Rep.">
        <title>Comparative genomics of chytrid fungi reveal insights into the obligate biotrophic and pathogenic lifestyle of Synchytrium endobioticum.</title>
        <authorList>
            <person name="van de Vossenberg B.T.L.H."/>
            <person name="Warris S."/>
            <person name="Nguyen H.D.T."/>
            <person name="van Gent-Pelzer M.P.E."/>
            <person name="Joly D.L."/>
            <person name="van de Geest H.C."/>
            <person name="Bonants P.J.M."/>
            <person name="Smith D.S."/>
            <person name="Levesque C.A."/>
            <person name="van der Lee T.A.J."/>
        </authorList>
    </citation>
    <scope>NUCLEOTIDE SEQUENCE [LARGE SCALE GENOMIC DNA]</scope>
    <source>
        <strain evidence="2 3">CBS 675.73</strain>
    </source>
</reference>
<name>A0A507EWQ7_9FUNG</name>